<reference evidence="2" key="1">
    <citation type="submission" date="2016-06" db="EMBL/GenBank/DDBJ databases">
        <authorList>
            <person name="Sutton G."/>
            <person name="Brinkac L."/>
            <person name="Sanka R."/>
            <person name="Adams M."/>
            <person name="Lau E."/>
            <person name="Sam S."/>
            <person name="Sreng N."/>
            <person name="Him V."/>
            <person name="Kerleguer A."/>
            <person name="Cheng S."/>
        </authorList>
    </citation>
    <scope>NUCLEOTIDE SEQUENCE [LARGE SCALE GENOMIC DNA]</scope>
    <source>
        <strain evidence="2">E1876</strain>
    </source>
</reference>
<dbReference type="Proteomes" id="UP000093943">
    <property type="component" value="Unassembled WGS sequence"/>
</dbReference>
<sequence>MFVDPAMLRSGATDTHGASAHAQAGAARLNQTFVATGIFGGFSAADVFHGALSATHAEHITCLNDHRRTLAEVGDKAHLAAREFTGMEQGNAAELRAVRCNSST</sequence>
<evidence type="ECO:0000313" key="2">
    <source>
        <dbReference type="Proteomes" id="UP000093943"/>
    </source>
</evidence>
<dbReference type="Pfam" id="PF10817">
    <property type="entry name" value="DUF2563"/>
    <property type="match status" value="1"/>
</dbReference>
<gene>
    <name evidence="1" type="ORF">A5710_02010</name>
</gene>
<comment type="caution">
    <text evidence="1">The sequence shown here is derived from an EMBL/GenBank/DDBJ whole genome shotgun (WGS) entry which is preliminary data.</text>
</comment>
<protein>
    <recommendedName>
        <fullName evidence="3">DUF2563 domain-containing protein</fullName>
    </recommendedName>
</protein>
<dbReference type="EMBL" id="LZKG01000057">
    <property type="protein sequence ID" value="OBI31491.1"/>
    <property type="molecule type" value="Genomic_DNA"/>
</dbReference>
<accession>A0A1A2NUC2</accession>
<name>A0A1A2NUC2_MYCSD</name>
<proteinExistence type="predicted"/>
<dbReference type="InterPro" id="IPR022534">
    <property type="entry name" value="DUF2563"/>
</dbReference>
<evidence type="ECO:0000313" key="1">
    <source>
        <dbReference type="EMBL" id="OBI31491.1"/>
    </source>
</evidence>
<dbReference type="AlphaFoldDB" id="A0A1A2NUC2"/>
<dbReference type="OrthoDB" id="4750359at2"/>
<organism evidence="1 2">
    <name type="scientific">Mycolicibacter sinensis (strain JDM601)</name>
    <name type="common">Mycobacterium sinense</name>
    <dbReference type="NCBI Taxonomy" id="875328"/>
    <lineage>
        <taxon>Bacteria</taxon>
        <taxon>Bacillati</taxon>
        <taxon>Actinomycetota</taxon>
        <taxon>Actinomycetes</taxon>
        <taxon>Mycobacteriales</taxon>
        <taxon>Mycobacteriaceae</taxon>
        <taxon>Mycolicibacter</taxon>
    </lineage>
</organism>
<evidence type="ECO:0008006" key="3">
    <source>
        <dbReference type="Google" id="ProtNLM"/>
    </source>
</evidence>